<keyword evidence="2" id="KW-0812">Transmembrane</keyword>
<dbReference type="InterPro" id="IPR045325">
    <property type="entry name" value="TMEM70/TMEM186/TMEM223"/>
</dbReference>
<organism evidence="3 4">
    <name type="scientific">Polypedilum vanderplanki</name>
    <name type="common">Sleeping chironomid midge</name>
    <dbReference type="NCBI Taxonomy" id="319348"/>
    <lineage>
        <taxon>Eukaryota</taxon>
        <taxon>Metazoa</taxon>
        <taxon>Ecdysozoa</taxon>
        <taxon>Arthropoda</taxon>
        <taxon>Hexapoda</taxon>
        <taxon>Insecta</taxon>
        <taxon>Pterygota</taxon>
        <taxon>Neoptera</taxon>
        <taxon>Endopterygota</taxon>
        <taxon>Diptera</taxon>
        <taxon>Nematocera</taxon>
        <taxon>Chironomoidea</taxon>
        <taxon>Chironomidae</taxon>
        <taxon>Chironominae</taxon>
        <taxon>Polypedilum</taxon>
        <taxon>Polypedilum</taxon>
    </lineage>
</organism>
<accession>A0A9J6C5D9</accession>
<gene>
    <name evidence="3" type="ORF">PVAND_006598</name>
</gene>
<sequence>MLLARSFNCFLFKNTILATSQHVKDINTVNINRAFHVSRILSVDKKNQFIENSQDDKRVYYGTLTPQIRAVKVFSLTTSLIGVIAQPFLYEQASKLGTSTPVILGICGFIGFFTFITPFLIHIIASKYVTELHYNSNTNEYCATTISFFMTKKKIKFRKENVTVPEVPGMFTSFLVRPEGSTKQYPLFVDPRLFDDVSHYIKLMNYDKPIDFKLNLTEEESERLKKK</sequence>
<dbReference type="PANTHER" id="PTHR13281:SF0">
    <property type="entry name" value="TRANSMEMBRANE PROTEIN 70, MITOCHONDRIAL"/>
    <property type="match status" value="1"/>
</dbReference>
<keyword evidence="2" id="KW-0472">Membrane</keyword>
<dbReference type="GO" id="GO:0031966">
    <property type="term" value="C:mitochondrial membrane"/>
    <property type="evidence" value="ECO:0007669"/>
    <property type="project" value="TreeGrafter"/>
</dbReference>
<dbReference type="Pfam" id="PF06979">
    <property type="entry name" value="TMEM70"/>
    <property type="match status" value="1"/>
</dbReference>
<feature type="transmembrane region" description="Helical" evidence="2">
    <location>
        <begin position="73"/>
        <end position="90"/>
    </location>
</feature>
<proteinExistence type="inferred from homology"/>
<evidence type="ECO:0008006" key="5">
    <source>
        <dbReference type="Google" id="ProtNLM"/>
    </source>
</evidence>
<dbReference type="AlphaFoldDB" id="A0A9J6C5D9"/>
<keyword evidence="4" id="KW-1185">Reference proteome</keyword>
<dbReference type="OrthoDB" id="156886at2759"/>
<name>A0A9J6C5D9_POLVA</name>
<keyword evidence="2" id="KW-1133">Transmembrane helix</keyword>
<dbReference type="GO" id="GO:0033615">
    <property type="term" value="P:mitochondrial proton-transporting ATP synthase complex assembly"/>
    <property type="evidence" value="ECO:0007669"/>
    <property type="project" value="TreeGrafter"/>
</dbReference>
<reference evidence="3" key="1">
    <citation type="submission" date="2021-03" db="EMBL/GenBank/DDBJ databases">
        <title>Chromosome level genome of the anhydrobiotic midge Polypedilum vanderplanki.</title>
        <authorList>
            <person name="Yoshida Y."/>
            <person name="Kikawada T."/>
            <person name="Gusev O."/>
        </authorList>
    </citation>
    <scope>NUCLEOTIDE SEQUENCE</scope>
    <source>
        <strain evidence="3">NIAS01</strain>
        <tissue evidence="3">Whole body or cell culture</tissue>
    </source>
</reference>
<feature type="transmembrane region" description="Helical" evidence="2">
    <location>
        <begin position="102"/>
        <end position="125"/>
    </location>
</feature>
<dbReference type="EMBL" id="JADBJN010000002">
    <property type="protein sequence ID" value="KAG5676790.1"/>
    <property type="molecule type" value="Genomic_DNA"/>
</dbReference>
<comment type="similarity">
    <text evidence="1">Belongs to the TMEM70 family.</text>
</comment>
<evidence type="ECO:0000256" key="2">
    <source>
        <dbReference type="SAM" id="Phobius"/>
    </source>
</evidence>
<comment type="caution">
    <text evidence="3">The sequence shown here is derived from an EMBL/GenBank/DDBJ whole genome shotgun (WGS) entry which is preliminary data.</text>
</comment>
<evidence type="ECO:0000313" key="3">
    <source>
        <dbReference type="EMBL" id="KAG5676790.1"/>
    </source>
</evidence>
<dbReference type="Proteomes" id="UP001107558">
    <property type="component" value="Chromosome 2"/>
</dbReference>
<protein>
    <recommendedName>
        <fullName evidence="5">Transmembrane protein 70</fullName>
    </recommendedName>
</protein>
<dbReference type="PANTHER" id="PTHR13281">
    <property type="entry name" value="TRANSMEMBRANE PROTEIN 70, MITOCHONDRIAL"/>
    <property type="match status" value="1"/>
</dbReference>
<dbReference type="InterPro" id="IPR009724">
    <property type="entry name" value="TMEM70"/>
</dbReference>
<evidence type="ECO:0000256" key="1">
    <source>
        <dbReference type="ARBA" id="ARBA00005280"/>
    </source>
</evidence>
<evidence type="ECO:0000313" key="4">
    <source>
        <dbReference type="Proteomes" id="UP001107558"/>
    </source>
</evidence>